<dbReference type="eggNOG" id="COG1013">
    <property type="taxonomic scope" value="Bacteria"/>
</dbReference>
<dbReference type="OrthoDB" id="9775140at2"/>
<evidence type="ECO:0000256" key="4">
    <source>
        <dbReference type="ARBA" id="ARBA00022723"/>
    </source>
</evidence>
<dbReference type="InterPro" id="IPR011896">
    <property type="entry name" value="OFOB"/>
</dbReference>
<evidence type="ECO:0000256" key="6">
    <source>
        <dbReference type="ARBA" id="ARBA00023002"/>
    </source>
</evidence>
<keyword evidence="5" id="KW-0460">Magnesium</keyword>
<keyword evidence="4" id="KW-0479">Metal-binding</keyword>
<dbReference type="Gene3D" id="3.40.50.970">
    <property type="match status" value="1"/>
</dbReference>
<feature type="domain" description="Pyruvate ferredoxin oxidoreductase beta subunit C-terminal" evidence="11">
    <location>
        <begin position="199"/>
        <end position="259"/>
    </location>
</feature>
<dbReference type="Pfam" id="PF12367">
    <property type="entry name" value="PFO_beta_C"/>
    <property type="match status" value="1"/>
</dbReference>
<dbReference type="Pfam" id="PF02775">
    <property type="entry name" value="TPP_enzyme_C"/>
    <property type="match status" value="1"/>
</dbReference>
<evidence type="ECO:0000256" key="8">
    <source>
        <dbReference type="ARBA" id="ARBA00023014"/>
    </source>
</evidence>
<evidence type="ECO:0000256" key="3">
    <source>
        <dbReference type="ARBA" id="ARBA00001966"/>
    </source>
</evidence>
<dbReference type="AlphaFoldDB" id="S7TB06"/>
<evidence type="ECO:0000259" key="11">
    <source>
        <dbReference type="Pfam" id="PF12367"/>
    </source>
</evidence>
<dbReference type="GO" id="GO:0046872">
    <property type="term" value="F:metal ion binding"/>
    <property type="evidence" value="ECO:0007669"/>
    <property type="project" value="UniProtKB-KW"/>
</dbReference>
<evidence type="ECO:0000256" key="9">
    <source>
        <dbReference type="ARBA" id="ARBA00023052"/>
    </source>
</evidence>
<accession>S7TB06</accession>
<keyword evidence="8" id="KW-0411">Iron-sulfur</keyword>
<evidence type="ECO:0000256" key="7">
    <source>
        <dbReference type="ARBA" id="ARBA00023004"/>
    </source>
</evidence>
<evidence type="ECO:0000313" key="12">
    <source>
        <dbReference type="EMBL" id="EPR34302.1"/>
    </source>
</evidence>
<dbReference type="PANTHER" id="PTHR48084">
    <property type="entry name" value="2-OXOGLUTARATE OXIDOREDUCTASE SUBUNIT KORB-RELATED"/>
    <property type="match status" value="1"/>
</dbReference>
<gene>
    <name evidence="12" type="ORF">dsmv_3321</name>
</gene>
<dbReference type="SUPFAM" id="SSF52518">
    <property type="entry name" value="Thiamin diphosphate-binding fold (THDP-binding)"/>
    <property type="match status" value="1"/>
</dbReference>
<comment type="cofactor">
    <cofactor evidence="1">
        <name>Mg(2+)</name>
        <dbReference type="ChEBI" id="CHEBI:18420"/>
    </cofactor>
</comment>
<keyword evidence="12" id="KW-0670">Pyruvate</keyword>
<dbReference type="PANTHER" id="PTHR48084:SF4">
    <property type="entry name" value="2-OXOGLUTARATE OXIDOREDUCTASE SUBUNIT KORB"/>
    <property type="match status" value="1"/>
</dbReference>
<dbReference type="GO" id="GO:0044281">
    <property type="term" value="P:small molecule metabolic process"/>
    <property type="evidence" value="ECO:0007669"/>
    <property type="project" value="UniProtKB-ARBA"/>
</dbReference>
<dbReference type="InterPro" id="IPR029061">
    <property type="entry name" value="THDP-binding"/>
</dbReference>
<evidence type="ECO:0000256" key="5">
    <source>
        <dbReference type="ARBA" id="ARBA00022842"/>
    </source>
</evidence>
<reference evidence="12 13" key="1">
    <citation type="journal article" date="2013" name="Genome Announc.">
        <title>Draft genome sequences for three mercury-methylating, sulfate-reducing bacteria.</title>
        <authorList>
            <person name="Brown S.D."/>
            <person name="Hurt R.A.Jr."/>
            <person name="Gilmour C.C."/>
            <person name="Elias D.A."/>
        </authorList>
    </citation>
    <scope>NUCLEOTIDE SEQUENCE [LARGE SCALE GENOMIC DNA]</scope>
    <source>
        <strain evidence="12 13">DSM 2059</strain>
    </source>
</reference>
<dbReference type="GO" id="GO:0030976">
    <property type="term" value="F:thiamine pyrophosphate binding"/>
    <property type="evidence" value="ECO:0007669"/>
    <property type="project" value="InterPro"/>
</dbReference>
<evidence type="ECO:0000313" key="13">
    <source>
        <dbReference type="Proteomes" id="UP000014977"/>
    </source>
</evidence>
<dbReference type="InterPro" id="IPR011766">
    <property type="entry name" value="TPP_enzyme_TPP-bd"/>
</dbReference>
<dbReference type="STRING" id="897.B2D07_01000"/>
<name>S7TB06_DESML</name>
<comment type="cofactor">
    <cofactor evidence="3">
        <name>[4Fe-4S] cluster</name>
        <dbReference type="ChEBI" id="CHEBI:49883"/>
    </cofactor>
</comment>
<dbReference type="EMBL" id="ATHJ01000117">
    <property type="protein sequence ID" value="EPR34302.1"/>
    <property type="molecule type" value="Genomic_DNA"/>
</dbReference>
<dbReference type="RefSeq" id="WP_020878454.1">
    <property type="nucleotide sequence ID" value="NZ_ATHJ01000117.1"/>
</dbReference>
<proteinExistence type="predicted"/>
<keyword evidence="6" id="KW-0560">Oxidoreductase</keyword>
<feature type="domain" description="Thiamine pyrophosphate enzyme TPP-binding" evidence="10">
    <location>
        <begin position="52"/>
        <end position="195"/>
    </location>
</feature>
<dbReference type="GO" id="GO:0045333">
    <property type="term" value="P:cellular respiration"/>
    <property type="evidence" value="ECO:0007669"/>
    <property type="project" value="UniProtKB-ARBA"/>
</dbReference>
<evidence type="ECO:0000256" key="2">
    <source>
        <dbReference type="ARBA" id="ARBA00001964"/>
    </source>
</evidence>
<keyword evidence="9" id="KW-0786">Thiamine pyrophosphate</keyword>
<protein>
    <submittedName>
        <fullName evidence="12">Pyruvate ferredoxin/flavodoxin oxidoreductase, beta subunit</fullName>
    </submittedName>
</protein>
<dbReference type="PATRIC" id="fig|1121405.3.peg.3842"/>
<dbReference type="GO" id="GO:0016625">
    <property type="term" value="F:oxidoreductase activity, acting on the aldehyde or oxo group of donors, iron-sulfur protein as acceptor"/>
    <property type="evidence" value="ECO:0007669"/>
    <property type="project" value="UniProtKB-ARBA"/>
</dbReference>
<dbReference type="Proteomes" id="UP000014977">
    <property type="component" value="Unassembled WGS sequence"/>
</dbReference>
<dbReference type="GO" id="GO:0051536">
    <property type="term" value="F:iron-sulfur cluster binding"/>
    <property type="evidence" value="ECO:0007669"/>
    <property type="project" value="UniProtKB-KW"/>
</dbReference>
<dbReference type="CDD" id="cd03375">
    <property type="entry name" value="TPP_OGFOR"/>
    <property type="match status" value="1"/>
</dbReference>
<dbReference type="NCBIfam" id="TIGR02177">
    <property type="entry name" value="PorB_KorB"/>
    <property type="match status" value="1"/>
</dbReference>
<keyword evidence="7" id="KW-0408">Iron</keyword>
<dbReference type="InterPro" id="IPR032686">
    <property type="entry name" value="PFO_beta_C"/>
</dbReference>
<evidence type="ECO:0000256" key="1">
    <source>
        <dbReference type="ARBA" id="ARBA00001946"/>
    </source>
</evidence>
<sequence length="302" mass="33071">MVKIDDYKNDVPSQWCPGCPNFGILNALKTALAALGKQPHECCLVSGIGQAAKLPHYLKCNFFNGLHGRALPAALGIHVANPRLTTIVVTGEGDCYGEGGNHFLHALRRNPDITVVVHNNGFYALTKGQASPTTRLGEKRSLQISGVEIAPLNMPAIAIVHDCTLVARGFAGDGDHLKSLLMEAVSHPGLSVVEVIQPCITWGTHPLSWYRERVYILGDDYDPTDRKTALEKTMETGERIPTGILFRAAPRKPFADRFRKEITDRPFAELTPVSPEKMAGFLSDLRKGYMPEDDSHPPRIGT</sequence>
<comment type="caution">
    <text evidence="12">The sequence shown here is derived from an EMBL/GenBank/DDBJ whole genome shotgun (WGS) entry which is preliminary data.</text>
</comment>
<dbReference type="InterPro" id="IPR051457">
    <property type="entry name" value="2-oxoacid:Fd_oxidoreductase"/>
</dbReference>
<evidence type="ECO:0000259" key="10">
    <source>
        <dbReference type="Pfam" id="PF02775"/>
    </source>
</evidence>
<organism evidence="12 13">
    <name type="scientific">Desulfococcus multivorans DSM 2059</name>
    <dbReference type="NCBI Taxonomy" id="1121405"/>
    <lineage>
        <taxon>Bacteria</taxon>
        <taxon>Pseudomonadati</taxon>
        <taxon>Thermodesulfobacteriota</taxon>
        <taxon>Desulfobacteria</taxon>
        <taxon>Desulfobacterales</taxon>
        <taxon>Desulfococcaceae</taxon>
        <taxon>Desulfococcus</taxon>
    </lineage>
</organism>
<comment type="cofactor">
    <cofactor evidence="2">
        <name>thiamine diphosphate</name>
        <dbReference type="ChEBI" id="CHEBI:58937"/>
    </cofactor>
</comment>
<keyword evidence="13" id="KW-1185">Reference proteome</keyword>